<dbReference type="GO" id="GO:0022857">
    <property type="term" value="F:transmembrane transporter activity"/>
    <property type="evidence" value="ECO:0007669"/>
    <property type="project" value="InterPro"/>
</dbReference>
<keyword evidence="5 6" id="KW-0472">Membrane</keyword>
<evidence type="ECO:0000259" key="7">
    <source>
        <dbReference type="PROSITE" id="PS50850"/>
    </source>
</evidence>
<comment type="subcellular location">
    <subcellularLocation>
        <location evidence="1">Cell membrane</location>
        <topology evidence="1">Multi-pass membrane protein</topology>
    </subcellularLocation>
</comment>
<evidence type="ECO:0000256" key="1">
    <source>
        <dbReference type="ARBA" id="ARBA00004651"/>
    </source>
</evidence>
<dbReference type="InterPro" id="IPR020846">
    <property type="entry name" value="MFS_dom"/>
</dbReference>
<name>A0A6G8PTP6_9ACTN</name>
<evidence type="ECO:0000256" key="6">
    <source>
        <dbReference type="SAM" id="Phobius"/>
    </source>
</evidence>
<feature type="transmembrane region" description="Helical" evidence="6">
    <location>
        <begin position="87"/>
        <end position="111"/>
    </location>
</feature>
<feature type="transmembrane region" description="Helical" evidence="6">
    <location>
        <begin position="237"/>
        <end position="253"/>
    </location>
</feature>
<dbReference type="AlphaFoldDB" id="A0A6G8PTP6"/>
<feature type="transmembrane region" description="Helical" evidence="6">
    <location>
        <begin position="57"/>
        <end position="75"/>
    </location>
</feature>
<dbReference type="Gene3D" id="1.20.1720.10">
    <property type="entry name" value="Multidrug resistance protein D"/>
    <property type="match status" value="1"/>
</dbReference>
<dbReference type="Gene3D" id="1.20.1250.20">
    <property type="entry name" value="MFS general substrate transporter like domains"/>
    <property type="match status" value="1"/>
</dbReference>
<dbReference type="SUPFAM" id="SSF103473">
    <property type="entry name" value="MFS general substrate transporter"/>
    <property type="match status" value="1"/>
</dbReference>
<dbReference type="PRINTS" id="PR01036">
    <property type="entry name" value="TCRTETB"/>
</dbReference>
<feature type="transmembrane region" description="Helical" evidence="6">
    <location>
        <begin position="402"/>
        <end position="426"/>
    </location>
</feature>
<evidence type="ECO:0000256" key="2">
    <source>
        <dbReference type="ARBA" id="ARBA00022448"/>
    </source>
</evidence>
<feature type="transmembrane region" description="Helical" evidence="6">
    <location>
        <begin position="364"/>
        <end position="381"/>
    </location>
</feature>
<proteinExistence type="predicted"/>
<sequence length="479" mass="48069">MDRAAQREPGVEVPDFPFRALLAVVAFAVFVIVMNGSMTNVALPTIGDEFGATEAEAGWVITGYLLVFAVGVPLYGRLSDVYSVRRIFCVGLAGFALGSLVCAFAPSLPVLVAGRMLQAAGGAAIPALSSTSVARLLPPGRRGGALGLIVSSVGVGGAVGPVVGGIVVQFAGWHALFYGTLLLGLLLIPAALRVLPETSPEGGASFDLPGGLLLALTAGLALFAVTEGQPLGLSSPVLWGSCAGALLSGAAFARRITRVPAPFVSPRLLTNRAYLACSAVGFFGMLANLTSIVFVPLLLLDVNGLGAGAAGLALAPGAVAVALLSPLAGRVSDRTGPGPPIVAGILALFLSLLVLSTFGAGGSYLVVTLGMLGVGVGFAGFTSPNTNATANTLPREEIGVGLGIYQMLFFLGGGAGPAIVGSYFAARSPDARALNPFYAGTPNAAPFSDAFLLLALCALLALVAAGSGLLSRRQPGDRG</sequence>
<dbReference type="InterPro" id="IPR036259">
    <property type="entry name" value="MFS_trans_sf"/>
</dbReference>
<feature type="transmembrane region" description="Helical" evidence="6">
    <location>
        <begin position="173"/>
        <end position="192"/>
    </location>
</feature>
<evidence type="ECO:0000256" key="5">
    <source>
        <dbReference type="ARBA" id="ARBA00023136"/>
    </source>
</evidence>
<dbReference type="Pfam" id="PF07690">
    <property type="entry name" value="MFS_1"/>
    <property type="match status" value="1"/>
</dbReference>
<protein>
    <submittedName>
        <fullName evidence="8">MFS transporter</fullName>
    </submittedName>
</protein>
<keyword evidence="3 6" id="KW-0812">Transmembrane</keyword>
<dbReference type="CDD" id="cd17321">
    <property type="entry name" value="MFS_MMR_MDR_like"/>
    <property type="match status" value="1"/>
</dbReference>
<dbReference type="KEGG" id="rmar:GBA65_01080"/>
<dbReference type="GO" id="GO:0005886">
    <property type="term" value="C:plasma membrane"/>
    <property type="evidence" value="ECO:0007669"/>
    <property type="project" value="UniProtKB-SubCell"/>
</dbReference>
<feature type="transmembrane region" description="Helical" evidence="6">
    <location>
        <begin position="20"/>
        <end position="37"/>
    </location>
</feature>
<accession>A0A6G8PTP6</accession>
<feature type="transmembrane region" description="Helical" evidence="6">
    <location>
        <begin position="273"/>
        <end position="299"/>
    </location>
</feature>
<evidence type="ECO:0000256" key="3">
    <source>
        <dbReference type="ARBA" id="ARBA00022692"/>
    </source>
</evidence>
<dbReference type="PANTHER" id="PTHR42718:SF9">
    <property type="entry name" value="MAJOR FACILITATOR SUPERFAMILY MULTIDRUG TRANSPORTER MFSC"/>
    <property type="match status" value="1"/>
</dbReference>
<feature type="transmembrane region" description="Helical" evidence="6">
    <location>
        <begin position="305"/>
        <end position="328"/>
    </location>
</feature>
<feature type="transmembrane region" description="Helical" evidence="6">
    <location>
        <begin position="204"/>
        <end position="225"/>
    </location>
</feature>
<evidence type="ECO:0000313" key="8">
    <source>
        <dbReference type="EMBL" id="QIN77336.1"/>
    </source>
</evidence>
<feature type="transmembrane region" description="Helical" evidence="6">
    <location>
        <begin position="117"/>
        <end position="137"/>
    </location>
</feature>
<dbReference type="Proteomes" id="UP000502706">
    <property type="component" value="Chromosome"/>
</dbReference>
<dbReference type="EMBL" id="CP045121">
    <property type="protein sequence ID" value="QIN77336.1"/>
    <property type="molecule type" value="Genomic_DNA"/>
</dbReference>
<organism evidence="8 9">
    <name type="scientific">Rubrobacter marinus</name>
    <dbReference type="NCBI Taxonomy" id="2653852"/>
    <lineage>
        <taxon>Bacteria</taxon>
        <taxon>Bacillati</taxon>
        <taxon>Actinomycetota</taxon>
        <taxon>Rubrobacteria</taxon>
        <taxon>Rubrobacterales</taxon>
        <taxon>Rubrobacteraceae</taxon>
        <taxon>Rubrobacter</taxon>
    </lineage>
</organism>
<feature type="transmembrane region" description="Helical" evidence="6">
    <location>
        <begin position="340"/>
        <end position="358"/>
    </location>
</feature>
<keyword evidence="9" id="KW-1185">Reference proteome</keyword>
<evidence type="ECO:0000313" key="9">
    <source>
        <dbReference type="Proteomes" id="UP000502706"/>
    </source>
</evidence>
<feature type="domain" description="Major facilitator superfamily (MFS) profile" evidence="7">
    <location>
        <begin position="21"/>
        <end position="473"/>
    </location>
</feature>
<gene>
    <name evidence="8" type="ORF">GBA65_01080</name>
</gene>
<feature type="transmembrane region" description="Helical" evidence="6">
    <location>
        <begin position="144"/>
        <end position="167"/>
    </location>
</feature>
<feature type="transmembrane region" description="Helical" evidence="6">
    <location>
        <begin position="450"/>
        <end position="470"/>
    </location>
</feature>
<dbReference type="InterPro" id="IPR011701">
    <property type="entry name" value="MFS"/>
</dbReference>
<evidence type="ECO:0000256" key="4">
    <source>
        <dbReference type="ARBA" id="ARBA00022989"/>
    </source>
</evidence>
<dbReference type="PROSITE" id="PS50850">
    <property type="entry name" value="MFS"/>
    <property type="match status" value="1"/>
</dbReference>
<keyword evidence="2" id="KW-0813">Transport</keyword>
<dbReference type="PANTHER" id="PTHR42718">
    <property type="entry name" value="MAJOR FACILITATOR SUPERFAMILY MULTIDRUG TRANSPORTER MFSC"/>
    <property type="match status" value="1"/>
</dbReference>
<dbReference type="RefSeq" id="WP_166395013.1">
    <property type="nucleotide sequence ID" value="NZ_CP045121.1"/>
</dbReference>
<reference evidence="8 9" key="1">
    <citation type="submission" date="2019-10" db="EMBL/GenBank/DDBJ databases">
        <title>Rubrobacter sp nov SCSIO 52915 isolated from a deep-sea sediment in the South China Sea.</title>
        <authorList>
            <person name="Chen R.W."/>
        </authorList>
    </citation>
    <scope>NUCLEOTIDE SEQUENCE [LARGE SCALE GENOMIC DNA]</scope>
    <source>
        <strain evidence="8 9">SCSIO 52915</strain>
    </source>
</reference>
<keyword evidence="4 6" id="KW-1133">Transmembrane helix</keyword>